<comment type="caution">
    <text evidence="1">The sequence shown here is derived from an EMBL/GenBank/DDBJ whole genome shotgun (WGS) entry which is preliminary data.</text>
</comment>
<gene>
    <name evidence="1" type="ORF">GMARGA_LOCUS20272</name>
</gene>
<dbReference type="Proteomes" id="UP000789901">
    <property type="component" value="Unassembled WGS sequence"/>
</dbReference>
<name>A0ABN7VLP7_GIGMA</name>
<dbReference type="Gene3D" id="2.40.70.10">
    <property type="entry name" value="Acid Proteases"/>
    <property type="match status" value="1"/>
</dbReference>
<dbReference type="EMBL" id="CAJVQB010017615">
    <property type="protein sequence ID" value="CAG8784900.1"/>
    <property type="molecule type" value="Genomic_DNA"/>
</dbReference>
<keyword evidence="2" id="KW-1185">Reference proteome</keyword>
<dbReference type="SUPFAM" id="SSF50630">
    <property type="entry name" value="Acid proteases"/>
    <property type="match status" value="1"/>
</dbReference>
<feature type="non-terminal residue" evidence="1">
    <location>
        <position position="85"/>
    </location>
</feature>
<protein>
    <submittedName>
        <fullName evidence="1">36652_t:CDS:1</fullName>
    </submittedName>
</protein>
<organism evidence="1 2">
    <name type="scientific">Gigaspora margarita</name>
    <dbReference type="NCBI Taxonomy" id="4874"/>
    <lineage>
        <taxon>Eukaryota</taxon>
        <taxon>Fungi</taxon>
        <taxon>Fungi incertae sedis</taxon>
        <taxon>Mucoromycota</taxon>
        <taxon>Glomeromycotina</taxon>
        <taxon>Glomeromycetes</taxon>
        <taxon>Diversisporales</taxon>
        <taxon>Gigasporaceae</taxon>
        <taxon>Gigaspora</taxon>
    </lineage>
</organism>
<dbReference type="InterPro" id="IPR021109">
    <property type="entry name" value="Peptidase_aspartic_dom_sf"/>
</dbReference>
<evidence type="ECO:0000313" key="2">
    <source>
        <dbReference type="Proteomes" id="UP000789901"/>
    </source>
</evidence>
<proteinExistence type="predicted"/>
<reference evidence="1 2" key="1">
    <citation type="submission" date="2021-06" db="EMBL/GenBank/DDBJ databases">
        <authorList>
            <person name="Kallberg Y."/>
            <person name="Tangrot J."/>
            <person name="Rosling A."/>
        </authorList>
    </citation>
    <scope>NUCLEOTIDE SEQUENCE [LARGE SCALE GENOMIC DNA]</scope>
    <source>
        <strain evidence="1 2">120-4 pot B 10/14</strain>
    </source>
</reference>
<sequence>MNFNDLIGRETDNTESELILGGTYQNKYISKLFFIDGQTYWIICLDGFSVNDKSLEFQDNATKHDGMFRILCESEINVKIKIGDV</sequence>
<evidence type="ECO:0000313" key="1">
    <source>
        <dbReference type="EMBL" id="CAG8784900.1"/>
    </source>
</evidence>
<accession>A0ABN7VLP7</accession>